<dbReference type="EMBL" id="CP134145">
    <property type="protein sequence ID" value="WNC73988.1"/>
    <property type="molecule type" value="Genomic_DNA"/>
</dbReference>
<evidence type="ECO:0000313" key="2">
    <source>
        <dbReference type="EMBL" id="WNC73988.1"/>
    </source>
</evidence>
<dbReference type="Proteomes" id="UP001258994">
    <property type="component" value="Chromosome"/>
</dbReference>
<feature type="transmembrane region" description="Helical" evidence="1">
    <location>
        <begin position="130"/>
        <end position="150"/>
    </location>
</feature>
<feature type="transmembrane region" description="Helical" evidence="1">
    <location>
        <begin position="157"/>
        <end position="178"/>
    </location>
</feature>
<feature type="transmembrane region" description="Helical" evidence="1">
    <location>
        <begin position="101"/>
        <end position="124"/>
    </location>
</feature>
<dbReference type="PANTHER" id="PTHR37814:SF1">
    <property type="entry name" value="MEMBRANE PROTEIN"/>
    <property type="match status" value="1"/>
</dbReference>
<sequence>MITTVANKNLPMSEKPFNPMSVVRLSGAFMAYLIGSGFATGQEGIQFFVSFGINGLIGCMISFILLTYVCNILYKVGFKHGFKRNEDVFVHYCGNYVGKFLTWYTMIFIVAVYAIMLSGTGATIEQHYGLPSYIGTVLMALLSGGTLLMGLRKIVNIIAIIGPIIVAFTILISILTLVETPVTIVEGAAKVAEMDILAASNNWLMSALLYAGLMIPGLASFLPALGASAKCENDLKYSSILGPLLFVGALFLLVLALMVKVDVVNSSQIPVMALANDVLPVYASIFAIIIFCGIYTTATPLLWTVCSRFAEDKTPKYNTLVVSLVLLGLIGATLLPFAQLVNWIYPTVGYAGLVFLACAIFKNMRSYKANK</sequence>
<keyword evidence="1" id="KW-0472">Membrane</keyword>
<gene>
    <name evidence="2" type="ORF">RGQ13_08345</name>
</gene>
<dbReference type="InterPro" id="IPR038728">
    <property type="entry name" value="YkvI-like"/>
</dbReference>
<accession>A0ABY9TYT5</accession>
<evidence type="ECO:0000256" key="1">
    <source>
        <dbReference type="SAM" id="Phobius"/>
    </source>
</evidence>
<organism evidence="2 3">
    <name type="scientific">Thalassotalea psychrophila</name>
    <dbReference type="NCBI Taxonomy" id="3065647"/>
    <lineage>
        <taxon>Bacteria</taxon>
        <taxon>Pseudomonadati</taxon>
        <taxon>Pseudomonadota</taxon>
        <taxon>Gammaproteobacteria</taxon>
        <taxon>Alteromonadales</taxon>
        <taxon>Colwelliaceae</taxon>
        <taxon>Thalassotalea</taxon>
    </lineage>
</organism>
<keyword evidence="1" id="KW-0812">Transmembrane</keyword>
<feature type="transmembrane region" description="Helical" evidence="1">
    <location>
        <begin position="203"/>
        <end position="225"/>
    </location>
</feature>
<reference evidence="3" key="1">
    <citation type="submission" date="2023-09" db="EMBL/GenBank/DDBJ databases">
        <authorList>
            <person name="Li S."/>
            <person name="Li X."/>
            <person name="Zhang C."/>
            <person name="Zhao Z."/>
        </authorList>
    </citation>
    <scope>NUCLEOTIDE SEQUENCE [LARGE SCALE GENOMIC DNA]</scope>
    <source>
        <strain evidence="3">SQ149</strain>
    </source>
</reference>
<keyword evidence="3" id="KW-1185">Reference proteome</keyword>
<feature type="transmembrane region" description="Helical" evidence="1">
    <location>
        <begin position="279"/>
        <end position="305"/>
    </location>
</feature>
<feature type="transmembrane region" description="Helical" evidence="1">
    <location>
        <begin position="21"/>
        <end position="39"/>
    </location>
</feature>
<feature type="transmembrane region" description="Helical" evidence="1">
    <location>
        <begin position="237"/>
        <end position="259"/>
    </location>
</feature>
<feature type="transmembrane region" description="Helical" evidence="1">
    <location>
        <begin position="45"/>
        <end position="74"/>
    </location>
</feature>
<proteinExistence type="predicted"/>
<evidence type="ECO:0000313" key="3">
    <source>
        <dbReference type="Proteomes" id="UP001258994"/>
    </source>
</evidence>
<feature type="transmembrane region" description="Helical" evidence="1">
    <location>
        <begin position="317"/>
        <end position="337"/>
    </location>
</feature>
<dbReference type="PANTHER" id="PTHR37814">
    <property type="entry name" value="CONSERVED MEMBRANE PROTEIN"/>
    <property type="match status" value="1"/>
</dbReference>
<name>A0ABY9TYT5_9GAMM</name>
<keyword evidence="1" id="KW-1133">Transmembrane helix</keyword>
<protein>
    <submittedName>
        <fullName evidence="2">Uncharacterized protein</fullName>
    </submittedName>
</protein>
<feature type="transmembrane region" description="Helical" evidence="1">
    <location>
        <begin position="343"/>
        <end position="361"/>
    </location>
</feature>
<dbReference type="RefSeq" id="WP_348393098.1">
    <property type="nucleotide sequence ID" value="NZ_CP134145.1"/>
</dbReference>